<proteinExistence type="predicted"/>
<gene>
    <name evidence="2" type="ORF">Adt_10269</name>
</gene>
<keyword evidence="3" id="KW-1185">Reference proteome</keyword>
<dbReference type="PANTHER" id="PTHR38221">
    <property type="entry name" value="BNAA04G14260D PROTEIN"/>
    <property type="match status" value="1"/>
</dbReference>
<evidence type="ECO:0000313" key="2">
    <source>
        <dbReference type="EMBL" id="KAL2525215.1"/>
    </source>
</evidence>
<organism evidence="2 3">
    <name type="scientific">Abeliophyllum distichum</name>
    <dbReference type="NCBI Taxonomy" id="126358"/>
    <lineage>
        <taxon>Eukaryota</taxon>
        <taxon>Viridiplantae</taxon>
        <taxon>Streptophyta</taxon>
        <taxon>Embryophyta</taxon>
        <taxon>Tracheophyta</taxon>
        <taxon>Spermatophyta</taxon>
        <taxon>Magnoliopsida</taxon>
        <taxon>eudicotyledons</taxon>
        <taxon>Gunneridae</taxon>
        <taxon>Pentapetalae</taxon>
        <taxon>asterids</taxon>
        <taxon>lamiids</taxon>
        <taxon>Lamiales</taxon>
        <taxon>Oleaceae</taxon>
        <taxon>Forsythieae</taxon>
        <taxon>Abeliophyllum</taxon>
    </lineage>
</organism>
<evidence type="ECO:0000313" key="3">
    <source>
        <dbReference type="Proteomes" id="UP001604336"/>
    </source>
</evidence>
<feature type="compositionally biased region" description="Low complexity" evidence="1">
    <location>
        <begin position="34"/>
        <end position="46"/>
    </location>
</feature>
<feature type="region of interest" description="Disordered" evidence="1">
    <location>
        <begin position="18"/>
        <end position="61"/>
    </location>
</feature>
<dbReference type="EMBL" id="JBFOLK010000003">
    <property type="protein sequence ID" value="KAL2525215.1"/>
    <property type="molecule type" value="Genomic_DNA"/>
</dbReference>
<accession>A0ABD1UKX3</accession>
<dbReference type="AlphaFoldDB" id="A0ABD1UKX3"/>
<comment type="caution">
    <text evidence="2">The sequence shown here is derived from an EMBL/GenBank/DDBJ whole genome shotgun (WGS) entry which is preliminary data.</text>
</comment>
<dbReference type="PANTHER" id="PTHR38221:SF1">
    <property type="entry name" value="OVULE PROTEIN"/>
    <property type="match status" value="1"/>
</dbReference>
<protein>
    <submittedName>
        <fullName evidence="2">Uncharacterized protein</fullName>
    </submittedName>
</protein>
<name>A0ABD1UKX3_9LAMI</name>
<sequence length="365" mass="40290">MLCDVALCHEAKLGKCPLAREPDSSPDCNADPVSSSTALPSSGSTGIAMPFDGKGSVERSTGRNAVDLDCTVSESTAESGDGDFGNRFKELKKIRVLEGQRKEESSFKKYRVSVNLDLRRRNEESLLKKFRVSERLDLECKRLTKCLGKTKPTVIKIKRGEDLNGSEVIDLESEEFGEKTQRDKLGVSHVKICAESGGVADKGESQKIDECRGGSKNTKLQIDYLCEKVVENSENRISGKITEGEKAYNNVDGDRCLDRCLDRAKNVAEVEKLKYVPSAADVGKRREDRVGRAGVSVGGRRELPSLIKGTENNARGNEEAGNVETKNKVLMNFLKVLIRDVDRDGKDVDFLETAKRRGLTFPQPR</sequence>
<evidence type="ECO:0000256" key="1">
    <source>
        <dbReference type="SAM" id="MobiDB-lite"/>
    </source>
</evidence>
<reference evidence="3" key="1">
    <citation type="submission" date="2024-07" db="EMBL/GenBank/DDBJ databases">
        <title>Two chromosome-level genome assemblies of Korean endemic species Abeliophyllum distichum and Forsythia ovata (Oleaceae).</title>
        <authorList>
            <person name="Jang H."/>
        </authorList>
    </citation>
    <scope>NUCLEOTIDE SEQUENCE [LARGE SCALE GENOMIC DNA]</scope>
</reference>
<dbReference type="Proteomes" id="UP001604336">
    <property type="component" value="Unassembled WGS sequence"/>
</dbReference>